<feature type="transmembrane region" description="Helical" evidence="1">
    <location>
        <begin position="121"/>
        <end position="140"/>
    </location>
</feature>
<gene>
    <name evidence="2" type="ORF">MNV_210014</name>
</gene>
<dbReference type="Proteomes" id="UP000218615">
    <property type="component" value="Unassembled WGS sequence"/>
</dbReference>
<feature type="transmembrane region" description="Helical" evidence="1">
    <location>
        <begin position="152"/>
        <end position="175"/>
    </location>
</feature>
<keyword evidence="1" id="KW-0812">Transmembrane</keyword>
<dbReference type="AlphaFoldDB" id="A0A284VNZ2"/>
<keyword evidence="1" id="KW-0472">Membrane</keyword>
<evidence type="ECO:0000313" key="3">
    <source>
        <dbReference type="Proteomes" id="UP000218615"/>
    </source>
</evidence>
<feature type="transmembrane region" description="Helical" evidence="1">
    <location>
        <begin position="49"/>
        <end position="70"/>
    </location>
</feature>
<name>A0A284VNZ2_9EURY</name>
<accession>A0A284VNZ2</accession>
<reference evidence="3" key="1">
    <citation type="submission" date="2017-06" db="EMBL/GenBank/DDBJ databases">
        <authorList>
            <person name="Cremers G."/>
        </authorList>
    </citation>
    <scope>NUCLEOTIDE SEQUENCE [LARGE SCALE GENOMIC DNA]</scope>
</reference>
<dbReference type="RefSeq" id="WP_096205438.1">
    <property type="nucleotide sequence ID" value="NZ_FZMP01000124.1"/>
</dbReference>
<evidence type="ECO:0000256" key="1">
    <source>
        <dbReference type="SAM" id="Phobius"/>
    </source>
</evidence>
<dbReference type="EMBL" id="FZMP01000124">
    <property type="protein sequence ID" value="SNQ60907.1"/>
    <property type="molecule type" value="Genomic_DNA"/>
</dbReference>
<proteinExistence type="predicted"/>
<keyword evidence="1" id="KW-1133">Transmembrane helix</keyword>
<protein>
    <submittedName>
        <fullName evidence="2">Uncharacterized protein</fullName>
    </submittedName>
</protein>
<feature type="transmembrane region" description="Helical" evidence="1">
    <location>
        <begin position="12"/>
        <end position="29"/>
    </location>
</feature>
<keyword evidence="3" id="KW-1185">Reference proteome</keyword>
<evidence type="ECO:0000313" key="2">
    <source>
        <dbReference type="EMBL" id="SNQ60907.1"/>
    </source>
</evidence>
<organism evidence="2 3">
    <name type="scientific">Candidatus Methanoperedens nitratireducens</name>
    <dbReference type="NCBI Taxonomy" id="1392998"/>
    <lineage>
        <taxon>Archaea</taxon>
        <taxon>Methanobacteriati</taxon>
        <taxon>Methanobacteriota</taxon>
        <taxon>Stenosarchaea group</taxon>
        <taxon>Methanomicrobia</taxon>
        <taxon>Methanosarcinales</taxon>
        <taxon>ANME-2 cluster</taxon>
        <taxon>Candidatus Methanoperedentaceae</taxon>
        <taxon>Candidatus Methanoperedens</taxon>
    </lineage>
</organism>
<feature type="transmembrane region" description="Helical" evidence="1">
    <location>
        <begin position="91"/>
        <end position="115"/>
    </location>
</feature>
<sequence length="283" mass="32783">MPRKAKESKDFEEITLAIALLGGIIVVLLKVIDYSNSEALELNFSSKPLIYGLIEFLLIELLIIFFFFIFKGISVYTDERKVEFERIARKLFIYSFIFAFGWFIASIVIVSIKLYNLIEGWIWYVVVILLIYALIAVWYSSLIKLSILNKTAVIILFILLLSFMISLKLVPVYLLTGSNTIEEFSPSIDNPDMLTFTMKEKGVYYNLTEVWLYELNTSKLNNSNKSNLNKTDYIKIPRNESNASWSDNKYIWGQQDNTVWYINIINISNLPSGTYLLRASSKR</sequence>